<dbReference type="AlphaFoldDB" id="A0A423PK00"/>
<evidence type="ECO:0000256" key="5">
    <source>
        <dbReference type="RuleBase" id="RU361279"/>
    </source>
</evidence>
<protein>
    <recommendedName>
        <fullName evidence="5">5-formyltetrahydrofolate cyclo-ligase</fullName>
        <ecNumber evidence="5">6.3.3.2</ecNumber>
    </recommendedName>
</protein>
<sequence>MTDIATLRRQALGARRALNPDQTTHASQRAARRMARLPRVARARRIGLYWPLASEADPRWLAHRLADEVDYFFPRVAADTLVFVPVIDPLDRSGWPQSALGVFEPPGCGLPIEALDVLIMPLAGFDVDANRIGLGGGFYDRSLAAITGRGYRRPHFYGLAVEAQRVARFTPQPWDIALDAVITERAVYRRGTR</sequence>
<dbReference type="InParanoid" id="A0A423PK00"/>
<organism evidence="6 7">
    <name type="scientific">Salinisphaera japonica YTM-1</name>
    <dbReference type="NCBI Taxonomy" id="1209778"/>
    <lineage>
        <taxon>Bacteria</taxon>
        <taxon>Pseudomonadati</taxon>
        <taxon>Pseudomonadota</taxon>
        <taxon>Gammaproteobacteria</taxon>
        <taxon>Salinisphaerales</taxon>
        <taxon>Salinisphaeraceae</taxon>
        <taxon>Salinisphaera</taxon>
    </lineage>
</organism>
<evidence type="ECO:0000256" key="1">
    <source>
        <dbReference type="ARBA" id="ARBA00010638"/>
    </source>
</evidence>
<dbReference type="PANTHER" id="PTHR23407">
    <property type="entry name" value="ATPASE INHIBITOR/5-FORMYLTETRAHYDROFOLATE CYCLO-LIGASE"/>
    <property type="match status" value="1"/>
</dbReference>
<dbReference type="Pfam" id="PF01812">
    <property type="entry name" value="5-FTHF_cyc-lig"/>
    <property type="match status" value="1"/>
</dbReference>
<dbReference type="GO" id="GO:0030272">
    <property type="term" value="F:5-formyltetrahydrofolate cyclo-ligase activity"/>
    <property type="evidence" value="ECO:0007669"/>
    <property type="project" value="UniProtKB-EC"/>
</dbReference>
<dbReference type="NCBIfam" id="TIGR02727">
    <property type="entry name" value="MTHFS_bact"/>
    <property type="match status" value="1"/>
</dbReference>
<dbReference type="EC" id="6.3.3.2" evidence="5"/>
<dbReference type="PIRSF" id="PIRSF006806">
    <property type="entry name" value="FTHF_cligase"/>
    <property type="match status" value="1"/>
</dbReference>
<dbReference type="OrthoDB" id="9801938at2"/>
<keyword evidence="2 4" id="KW-0547">Nucleotide-binding</keyword>
<keyword evidence="5" id="KW-0460">Magnesium</keyword>
<dbReference type="GO" id="GO:0046872">
    <property type="term" value="F:metal ion binding"/>
    <property type="evidence" value="ECO:0007669"/>
    <property type="project" value="UniProtKB-KW"/>
</dbReference>
<comment type="catalytic activity">
    <reaction evidence="5">
        <text>(6S)-5-formyl-5,6,7,8-tetrahydrofolate + ATP = (6R)-5,10-methenyltetrahydrofolate + ADP + phosphate</text>
        <dbReference type="Rhea" id="RHEA:10488"/>
        <dbReference type="ChEBI" id="CHEBI:30616"/>
        <dbReference type="ChEBI" id="CHEBI:43474"/>
        <dbReference type="ChEBI" id="CHEBI:57455"/>
        <dbReference type="ChEBI" id="CHEBI:57457"/>
        <dbReference type="ChEBI" id="CHEBI:456216"/>
        <dbReference type="EC" id="6.3.3.2"/>
    </reaction>
</comment>
<dbReference type="RefSeq" id="WP_123658871.1">
    <property type="nucleotide sequence ID" value="NZ_AYKG01000041.1"/>
</dbReference>
<evidence type="ECO:0000313" key="7">
    <source>
        <dbReference type="Proteomes" id="UP000285310"/>
    </source>
</evidence>
<keyword evidence="6" id="KW-0436">Ligase</keyword>
<evidence type="ECO:0000313" key="6">
    <source>
        <dbReference type="EMBL" id="ROO25936.1"/>
    </source>
</evidence>
<dbReference type="Gene3D" id="3.40.50.10420">
    <property type="entry name" value="NagB/RpiA/CoA transferase-like"/>
    <property type="match status" value="1"/>
</dbReference>
<dbReference type="GO" id="GO:0005524">
    <property type="term" value="F:ATP binding"/>
    <property type="evidence" value="ECO:0007669"/>
    <property type="project" value="UniProtKB-KW"/>
</dbReference>
<proteinExistence type="inferred from homology"/>
<dbReference type="PANTHER" id="PTHR23407:SF1">
    <property type="entry name" value="5-FORMYLTETRAHYDROFOLATE CYCLO-LIGASE"/>
    <property type="match status" value="1"/>
</dbReference>
<comment type="cofactor">
    <cofactor evidence="5">
        <name>Mg(2+)</name>
        <dbReference type="ChEBI" id="CHEBI:18420"/>
    </cofactor>
</comment>
<keyword evidence="3 4" id="KW-0067">ATP-binding</keyword>
<reference evidence="6 7" key="1">
    <citation type="submission" date="2013-10" db="EMBL/GenBank/DDBJ databases">
        <title>Salinisphaera japonica YTM-1 Genome Sequencing.</title>
        <authorList>
            <person name="Lai Q."/>
            <person name="Li C."/>
            <person name="Shao Z."/>
        </authorList>
    </citation>
    <scope>NUCLEOTIDE SEQUENCE [LARGE SCALE GENOMIC DNA]</scope>
    <source>
        <strain evidence="6 7">YTM-1</strain>
    </source>
</reference>
<comment type="caution">
    <text evidence="6">The sequence shown here is derived from an EMBL/GenBank/DDBJ whole genome shotgun (WGS) entry which is preliminary data.</text>
</comment>
<dbReference type="InterPro" id="IPR037171">
    <property type="entry name" value="NagB/RpiA_transferase-like"/>
</dbReference>
<dbReference type="InterPro" id="IPR002698">
    <property type="entry name" value="FTHF_cligase"/>
</dbReference>
<evidence type="ECO:0000256" key="3">
    <source>
        <dbReference type="ARBA" id="ARBA00022840"/>
    </source>
</evidence>
<accession>A0A423PK00</accession>
<keyword evidence="7" id="KW-1185">Reference proteome</keyword>
<dbReference type="GO" id="GO:0009396">
    <property type="term" value="P:folic acid-containing compound biosynthetic process"/>
    <property type="evidence" value="ECO:0007669"/>
    <property type="project" value="TreeGrafter"/>
</dbReference>
<feature type="binding site" evidence="4">
    <location>
        <begin position="131"/>
        <end position="139"/>
    </location>
    <ligand>
        <name>ATP</name>
        <dbReference type="ChEBI" id="CHEBI:30616"/>
    </ligand>
</feature>
<name>A0A423PK00_9GAMM</name>
<gene>
    <name evidence="6" type="ORF">SAJA_11970</name>
</gene>
<evidence type="ECO:0000256" key="4">
    <source>
        <dbReference type="PIRSR" id="PIRSR006806-1"/>
    </source>
</evidence>
<evidence type="ECO:0000256" key="2">
    <source>
        <dbReference type="ARBA" id="ARBA00022741"/>
    </source>
</evidence>
<keyword evidence="5" id="KW-0479">Metal-binding</keyword>
<comment type="similarity">
    <text evidence="1 5">Belongs to the 5-formyltetrahydrofolate cyclo-ligase family.</text>
</comment>
<dbReference type="EMBL" id="AYKG01000041">
    <property type="protein sequence ID" value="ROO25936.1"/>
    <property type="molecule type" value="Genomic_DNA"/>
</dbReference>
<dbReference type="InterPro" id="IPR024185">
    <property type="entry name" value="FTHF_cligase-like_sf"/>
</dbReference>
<dbReference type="FunCoup" id="A0A423PK00">
    <property type="interactions" value="364"/>
</dbReference>
<feature type="binding site" evidence="4">
    <location>
        <position position="55"/>
    </location>
    <ligand>
        <name>substrate</name>
    </ligand>
</feature>
<dbReference type="GO" id="GO:0035999">
    <property type="term" value="P:tetrahydrofolate interconversion"/>
    <property type="evidence" value="ECO:0007669"/>
    <property type="project" value="TreeGrafter"/>
</dbReference>
<dbReference type="SUPFAM" id="SSF100950">
    <property type="entry name" value="NagB/RpiA/CoA transferase-like"/>
    <property type="match status" value="1"/>
</dbReference>
<dbReference type="Proteomes" id="UP000285310">
    <property type="component" value="Unassembled WGS sequence"/>
</dbReference>